<evidence type="ECO:0000313" key="3">
    <source>
        <dbReference type="EMBL" id="QKF52163.1"/>
    </source>
</evidence>
<evidence type="ECO:0000313" key="4">
    <source>
        <dbReference type="Proteomes" id="UP000501989"/>
    </source>
</evidence>
<dbReference type="Pfam" id="PF03235">
    <property type="entry name" value="GmrSD_N"/>
    <property type="match status" value="1"/>
</dbReference>
<dbReference type="KEGG" id="pgg:FX982_03144"/>
<keyword evidence="4" id="KW-1185">Reference proteome</keyword>
<feature type="domain" description="GmrSD restriction endonucleases N-terminal" evidence="1">
    <location>
        <begin position="21"/>
        <end position="169"/>
    </location>
</feature>
<dbReference type="PANTHER" id="PTHR39639:SF1">
    <property type="entry name" value="DUF262 DOMAIN-CONTAINING PROTEIN"/>
    <property type="match status" value="1"/>
</dbReference>
<evidence type="ECO:0000259" key="2">
    <source>
        <dbReference type="Pfam" id="PF04326"/>
    </source>
</evidence>
<dbReference type="EMBL" id="CP053746">
    <property type="protein sequence ID" value="QKF52163.1"/>
    <property type="molecule type" value="Genomic_DNA"/>
</dbReference>
<evidence type="ECO:0008006" key="5">
    <source>
        <dbReference type="Google" id="ProtNLM"/>
    </source>
</evidence>
<dbReference type="Proteomes" id="UP000501989">
    <property type="component" value="Chromosome"/>
</dbReference>
<dbReference type="SUPFAM" id="SSF110849">
    <property type="entry name" value="ParB/Sulfiredoxin"/>
    <property type="match status" value="1"/>
</dbReference>
<dbReference type="InterPro" id="IPR007421">
    <property type="entry name" value="Schlafen_AlbA_2_dom"/>
</dbReference>
<dbReference type="RefSeq" id="WP_172611545.1">
    <property type="nucleotide sequence ID" value="NZ_CP053746.1"/>
</dbReference>
<sequence>MADLASQQTPIQSVYNWYREDKLYVNRRYQRKLVWTLEEKQKLVESIIKKYPIPAILLAEREEEPGTYEIIDGLQRLHAIVSFIETAFPTLEGNHFDLTYFPTAKAHADAGDFTPEEAQSYIGQKEIGTLLDYPLALSVMRKATDAEINDVFDRINTYGHRLSDQERRQAGVQNDLSDMVRLVACSLRGDESSNTLVLRAMPSISIDLPKTKHGYEIQADEVFWVAQGILKSTDLRDSMDEQCIADVAVCIVSPALIERSKDALDKIYTANSVESNQALAAVEVYGTERFAHEFKYCVDEILKICQVHPVAKLRTIVFETSSTNAFPSFFAVIIIAVHELVFKEHRKISDYAAVRKAITNLNGRISTGRQSTSSDERRISVNTIKTLINPHCVDMGADRPVFGGHATADIDAVIRRSEIELSNYELKQGMLSLADDRHIDENLIQKVVKTICAIANNGAGQFGKLILGVTDKVADSERVLKLDGVQAVKVARRHIVGISREAKQLGISVEDYYARWKSYISDSDLSEPLKTSVLSNIDYNTYFGLGVIVITIPPQGELSYYGGDVYWRDGDETKLAEDSRRVASLAKRF</sequence>
<dbReference type="Gene3D" id="3.30.950.30">
    <property type="entry name" value="Schlafen, AAA domain"/>
    <property type="match status" value="1"/>
</dbReference>
<dbReference type="InterPro" id="IPR036086">
    <property type="entry name" value="ParB/Sulfiredoxin_sf"/>
</dbReference>
<feature type="domain" description="Schlafen AlbA-2" evidence="2">
    <location>
        <begin position="423"/>
        <end position="576"/>
    </location>
</feature>
<dbReference type="InterPro" id="IPR004919">
    <property type="entry name" value="GmrSD_N"/>
</dbReference>
<reference evidence="4" key="1">
    <citation type="submission" date="2019-12" db="EMBL/GenBank/DDBJ databases">
        <title>Endophytic bacteria associated with Panax ginseng seedlings.</title>
        <authorList>
            <person name="Park J.M."/>
            <person name="Shin R."/>
            <person name="Jo S.H."/>
        </authorList>
    </citation>
    <scope>NUCLEOTIDE SEQUENCE [LARGE SCALE GENOMIC DNA]</scope>
    <source>
        <strain evidence="4">PgKB30</strain>
    </source>
</reference>
<evidence type="ECO:0000259" key="1">
    <source>
        <dbReference type="Pfam" id="PF03235"/>
    </source>
</evidence>
<gene>
    <name evidence="3" type="ORF">FX982_03144</name>
</gene>
<protein>
    <recommendedName>
        <fullName evidence="5">DUF262 domain-containing protein</fullName>
    </recommendedName>
</protein>
<dbReference type="AlphaFoldDB" id="A0A6M8MQ61"/>
<name>A0A6M8MQ61_9PSED</name>
<accession>A0A6M8MQ61</accession>
<dbReference type="InterPro" id="IPR038461">
    <property type="entry name" value="Schlafen_AlbA_2_dom_sf"/>
</dbReference>
<organism evidence="3 4">
    <name type="scientific">Pseudomonas graminis</name>
    <dbReference type="NCBI Taxonomy" id="158627"/>
    <lineage>
        <taxon>Bacteria</taxon>
        <taxon>Pseudomonadati</taxon>
        <taxon>Pseudomonadota</taxon>
        <taxon>Gammaproteobacteria</taxon>
        <taxon>Pseudomonadales</taxon>
        <taxon>Pseudomonadaceae</taxon>
        <taxon>Pseudomonas</taxon>
    </lineage>
</organism>
<proteinExistence type="predicted"/>
<dbReference type="Pfam" id="PF04326">
    <property type="entry name" value="SLFN_AlbA_2"/>
    <property type="match status" value="1"/>
</dbReference>
<dbReference type="PANTHER" id="PTHR39639">
    <property type="entry name" value="CHROMOSOME 16, WHOLE GENOME SHOTGUN SEQUENCE"/>
    <property type="match status" value="1"/>
</dbReference>